<evidence type="ECO:0000259" key="8">
    <source>
        <dbReference type="Pfam" id="PF18962"/>
    </source>
</evidence>
<dbReference type="EMBL" id="CP016359">
    <property type="protein sequence ID" value="APU69312.1"/>
    <property type="molecule type" value="Genomic_DNA"/>
</dbReference>
<evidence type="ECO:0000256" key="1">
    <source>
        <dbReference type="ARBA" id="ARBA00011073"/>
    </source>
</evidence>
<dbReference type="Pfam" id="PF18962">
    <property type="entry name" value="Por_Secre_tail"/>
    <property type="match status" value="1"/>
</dbReference>
<dbReference type="PANTHER" id="PTHR43806">
    <property type="entry name" value="PEPTIDASE S8"/>
    <property type="match status" value="1"/>
</dbReference>
<keyword evidence="3" id="KW-0732">Signal</keyword>
<dbReference type="PANTHER" id="PTHR43806:SF67">
    <property type="entry name" value="EGF-LIKE DOMAIN-CONTAINING PROTEIN"/>
    <property type="match status" value="1"/>
</dbReference>
<keyword evidence="2 6" id="KW-0645">Protease</keyword>
<dbReference type="PRINTS" id="PR00723">
    <property type="entry name" value="SUBTILISIN"/>
</dbReference>
<comment type="similarity">
    <text evidence="1 6">Belongs to the peptidase S8 family.</text>
</comment>
<evidence type="ECO:0000256" key="2">
    <source>
        <dbReference type="ARBA" id="ARBA00022670"/>
    </source>
</evidence>
<dbReference type="InterPro" id="IPR050131">
    <property type="entry name" value="Peptidase_S8_subtilisin-like"/>
</dbReference>
<dbReference type="PROSITE" id="PS51892">
    <property type="entry name" value="SUBTILASE"/>
    <property type="match status" value="1"/>
</dbReference>
<dbReference type="NCBIfam" id="TIGR04183">
    <property type="entry name" value="Por_Secre_tail"/>
    <property type="match status" value="1"/>
</dbReference>
<accession>A0A1L7I877</accession>
<feature type="domain" description="Peptidase S8/S53" evidence="7">
    <location>
        <begin position="165"/>
        <end position="440"/>
    </location>
</feature>
<evidence type="ECO:0000256" key="3">
    <source>
        <dbReference type="ARBA" id="ARBA00022729"/>
    </source>
</evidence>
<keyword evidence="5 6" id="KW-0720">Serine protease</keyword>
<dbReference type="SUPFAM" id="SSF52743">
    <property type="entry name" value="Subtilisin-like"/>
    <property type="match status" value="1"/>
</dbReference>
<evidence type="ECO:0000259" key="7">
    <source>
        <dbReference type="Pfam" id="PF00082"/>
    </source>
</evidence>
<feature type="active site" description="Charge relay system" evidence="6">
    <location>
        <position position="394"/>
    </location>
</feature>
<dbReference type="InterPro" id="IPR026444">
    <property type="entry name" value="Secre_tail"/>
</dbReference>
<feature type="active site" description="Charge relay system" evidence="6">
    <location>
        <position position="174"/>
    </location>
</feature>
<evidence type="ECO:0000313" key="9">
    <source>
        <dbReference type="EMBL" id="APU69312.1"/>
    </source>
</evidence>
<dbReference type="CDD" id="cd07493">
    <property type="entry name" value="Peptidases_S8_9"/>
    <property type="match status" value="1"/>
</dbReference>
<sequence length="531" mass="59551">MLQKLPFLLFFFCCCSFGQQEHAWIYFKDKPSAETALQNPRSILSERALQRKQRFQIPVDFRDIPVEEAYISAVKAENTITVMAKSKWLNCVHVIGEQDAIEELANLQFVQQIEFARDELNERAAFALKQPFSKFGTTEIFDYGYSSDQVEMLETDYLHEQDLTGQNLVIAVLDAGFPNVKQLAAFERMRDKGHLLGGYDFTHRSENFDKPELSNHGTLVLSTMAGYVPGYLIGTAPDADYYLFCTEVAESETPVEESYWVEAAERADSLGVDLINSSLSYSLFDDPGYNYRFEDMNGQTSFVSRGANIATEKGILVVVSAGNSAESTVFPGIGAPADAQVLTVGAVDANRDYVRFSSVGPTSDGRIKPDVMAQGFRCIAANERNEIVQVSGTSFSSPILAGSVASFWQAFPEMTNLEIMDLVKRASSNAQNPDNLIGYGIPNFRMALENTEMNSYFSEEFYVFPNPVSEELYFASPEQHYDVSIYDLTGKLLLYQQNVNKKIDLSGFSRGIYIAKFERQNFRKSLLISKK</sequence>
<dbReference type="Pfam" id="PF00082">
    <property type="entry name" value="Peptidase_S8"/>
    <property type="match status" value="1"/>
</dbReference>
<feature type="active site" description="Charge relay system" evidence="6">
    <location>
        <position position="216"/>
    </location>
</feature>
<dbReference type="KEGG" id="gfl:GRFL_2588"/>
<dbReference type="GO" id="GO:0004252">
    <property type="term" value="F:serine-type endopeptidase activity"/>
    <property type="evidence" value="ECO:0007669"/>
    <property type="project" value="UniProtKB-UniRule"/>
</dbReference>
<name>A0A1L7I877_9FLAO</name>
<keyword evidence="4 6" id="KW-0378">Hydrolase</keyword>
<dbReference type="InterPro" id="IPR015500">
    <property type="entry name" value="Peptidase_S8_subtilisin-rel"/>
</dbReference>
<dbReference type="Gene3D" id="3.40.50.200">
    <property type="entry name" value="Peptidase S8/S53 domain"/>
    <property type="match status" value="1"/>
</dbReference>
<dbReference type="InterPro" id="IPR017317">
    <property type="entry name" value="Pept_S8_subtilisin_bacteroid-2"/>
</dbReference>
<dbReference type="InterPro" id="IPR000209">
    <property type="entry name" value="Peptidase_S8/S53_dom"/>
</dbReference>
<dbReference type="AlphaFoldDB" id="A0A1L7I877"/>
<dbReference type="PIRSF" id="PIRSF037903">
    <property type="entry name" value="Subtilisin_rel_GFO_2223"/>
    <property type="match status" value="1"/>
</dbReference>
<dbReference type="InterPro" id="IPR036852">
    <property type="entry name" value="Peptidase_S8/S53_dom_sf"/>
</dbReference>
<protein>
    <submittedName>
        <fullName evidence="9">Subtilisin-like serine proteases</fullName>
    </submittedName>
</protein>
<feature type="domain" description="Secretion system C-terminal sorting" evidence="8">
    <location>
        <begin position="463"/>
        <end position="521"/>
    </location>
</feature>
<reference evidence="9 10" key="1">
    <citation type="submission" date="2016-07" db="EMBL/GenBank/DDBJ databases">
        <title>Multi-omics approach to identify versatile polysaccharide utilization systems of a marine flavobacterium Gramella flava.</title>
        <authorList>
            <person name="Tang K."/>
        </authorList>
    </citation>
    <scope>NUCLEOTIDE SEQUENCE [LARGE SCALE GENOMIC DNA]</scope>
    <source>
        <strain evidence="9 10">JLT2011</strain>
    </source>
</reference>
<evidence type="ECO:0000256" key="5">
    <source>
        <dbReference type="ARBA" id="ARBA00022825"/>
    </source>
</evidence>
<dbReference type="GO" id="GO:0006508">
    <property type="term" value="P:proteolysis"/>
    <property type="evidence" value="ECO:0007669"/>
    <property type="project" value="UniProtKB-KW"/>
</dbReference>
<dbReference type="OrthoDB" id="1407599at2"/>
<proteinExistence type="inferred from homology"/>
<organism evidence="9 10">
    <name type="scientific">Christiangramia flava JLT2011</name>
    <dbReference type="NCBI Taxonomy" id="1229726"/>
    <lineage>
        <taxon>Bacteria</taxon>
        <taxon>Pseudomonadati</taxon>
        <taxon>Bacteroidota</taxon>
        <taxon>Flavobacteriia</taxon>
        <taxon>Flavobacteriales</taxon>
        <taxon>Flavobacteriaceae</taxon>
        <taxon>Christiangramia</taxon>
    </lineage>
</organism>
<evidence type="ECO:0000256" key="6">
    <source>
        <dbReference type="PROSITE-ProRule" id="PRU01240"/>
    </source>
</evidence>
<dbReference type="STRING" id="1229726.GRFL_2588"/>
<dbReference type="RefSeq" id="WP_083644994.1">
    <property type="nucleotide sequence ID" value="NZ_AMRU01000007.1"/>
</dbReference>
<keyword evidence="10" id="KW-1185">Reference proteome</keyword>
<evidence type="ECO:0000313" key="10">
    <source>
        <dbReference type="Proteomes" id="UP000186230"/>
    </source>
</evidence>
<dbReference type="Proteomes" id="UP000186230">
    <property type="component" value="Chromosome"/>
</dbReference>
<evidence type="ECO:0000256" key="4">
    <source>
        <dbReference type="ARBA" id="ARBA00022801"/>
    </source>
</evidence>
<gene>
    <name evidence="9" type="ORF">GRFL_2588</name>
</gene>